<accession>A0ACA9S1B6</accession>
<gene>
    <name evidence="1" type="ORF">RPERSI_LOCUS25729</name>
</gene>
<sequence>QLRSPNLPLFGDQNDGIDMENLWAQTEKSHAIINAQIPGQDFSSLKFEFILTDPLPNDINTYYASNELDSVFRDNFRGQSSVRNTSEQNVFVELHNGTLDFSGENSVLEMLEGVNGMHISETGSPDNGSCNSLGNFSTIPQRARRSRRESNRRYYLRHQRRRMRRLALQRH</sequence>
<name>A0ACA9S1B6_9GLOM</name>
<evidence type="ECO:0000313" key="1">
    <source>
        <dbReference type="EMBL" id="CAG8822106.1"/>
    </source>
</evidence>
<evidence type="ECO:0000313" key="2">
    <source>
        <dbReference type="Proteomes" id="UP000789920"/>
    </source>
</evidence>
<protein>
    <submittedName>
        <fullName evidence="1">24127_t:CDS:1</fullName>
    </submittedName>
</protein>
<feature type="non-terminal residue" evidence="1">
    <location>
        <position position="1"/>
    </location>
</feature>
<comment type="caution">
    <text evidence="1">The sequence shown here is derived from an EMBL/GenBank/DDBJ whole genome shotgun (WGS) entry which is preliminary data.</text>
</comment>
<dbReference type="Proteomes" id="UP000789920">
    <property type="component" value="Unassembled WGS sequence"/>
</dbReference>
<keyword evidence="2" id="KW-1185">Reference proteome</keyword>
<dbReference type="EMBL" id="CAJVQC010085794">
    <property type="protein sequence ID" value="CAG8822106.1"/>
    <property type="molecule type" value="Genomic_DNA"/>
</dbReference>
<organism evidence="1 2">
    <name type="scientific">Racocetra persica</name>
    <dbReference type="NCBI Taxonomy" id="160502"/>
    <lineage>
        <taxon>Eukaryota</taxon>
        <taxon>Fungi</taxon>
        <taxon>Fungi incertae sedis</taxon>
        <taxon>Mucoromycota</taxon>
        <taxon>Glomeromycotina</taxon>
        <taxon>Glomeromycetes</taxon>
        <taxon>Diversisporales</taxon>
        <taxon>Gigasporaceae</taxon>
        <taxon>Racocetra</taxon>
    </lineage>
</organism>
<reference evidence="1" key="1">
    <citation type="submission" date="2021-06" db="EMBL/GenBank/DDBJ databases">
        <authorList>
            <person name="Kallberg Y."/>
            <person name="Tangrot J."/>
            <person name="Rosling A."/>
        </authorList>
    </citation>
    <scope>NUCLEOTIDE SEQUENCE</scope>
    <source>
        <strain evidence="1">MA461A</strain>
    </source>
</reference>
<proteinExistence type="predicted"/>